<evidence type="ECO:0000313" key="3">
    <source>
        <dbReference type="Proteomes" id="UP001595377"/>
    </source>
</evidence>
<evidence type="ECO:0000313" key="2">
    <source>
        <dbReference type="EMBL" id="MFC3074741.1"/>
    </source>
</evidence>
<sequence length="105" mass="11670">MATAAALVIGLVLSALPAEAKDKAIDFSLAGRDEVYRDLPGVITPEEAEARRQPVVCVRKYSERPLGGRWRPGRDTVYSCTYDGVTVETNQLPYSREREMRGIGW</sequence>
<keyword evidence="1" id="KW-0732">Signal</keyword>
<dbReference type="Proteomes" id="UP001595377">
    <property type="component" value="Unassembled WGS sequence"/>
</dbReference>
<gene>
    <name evidence="2" type="ORF">ACFOHH_16640</name>
</gene>
<protein>
    <submittedName>
        <fullName evidence="2">Uncharacterized protein</fullName>
    </submittedName>
</protein>
<proteinExistence type="predicted"/>
<dbReference type="EMBL" id="JBHRSP010000026">
    <property type="protein sequence ID" value="MFC3074741.1"/>
    <property type="molecule type" value="Genomic_DNA"/>
</dbReference>
<organism evidence="2 3">
    <name type="scientific">Shinella pollutisoli</name>
    <dbReference type="NCBI Taxonomy" id="2250594"/>
    <lineage>
        <taxon>Bacteria</taxon>
        <taxon>Pseudomonadati</taxon>
        <taxon>Pseudomonadota</taxon>
        <taxon>Alphaproteobacteria</taxon>
        <taxon>Hyphomicrobiales</taxon>
        <taxon>Rhizobiaceae</taxon>
        <taxon>Shinella</taxon>
    </lineage>
</organism>
<dbReference type="RefSeq" id="WP_257315255.1">
    <property type="nucleotide sequence ID" value="NZ_JANFDG010000010.1"/>
</dbReference>
<accession>A0ABV7DIK5</accession>
<feature type="signal peptide" evidence="1">
    <location>
        <begin position="1"/>
        <end position="20"/>
    </location>
</feature>
<name>A0ABV7DIK5_9HYPH</name>
<reference evidence="3" key="1">
    <citation type="journal article" date="2019" name="Int. J. Syst. Evol. Microbiol.">
        <title>The Global Catalogue of Microorganisms (GCM) 10K type strain sequencing project: providing services to taxonomists for standard genome sequencing and annotation.</title>
        <authorList>
            <consortium name="The Broad Institute Genomics Platform"/>
            <consortium name="The Broad Institute Genome Sequencing Center for Infectious Disease"/>
            <person name="Wu L."/>
            <person name="Ma J."/>
        </authorList>
    </citation>
    <scope>NUCLEOTIDE SEQUENCE [LARGE SCALE GENOMIC DNA]</scope>
    <source>
        <strain evidence="3">KCTC 52677</strain>
    </source>
</reference>
<evidence type="ECO:0000256" key="1">
    <source>
        <dbReference type="SAM" id="SignalP"/>
    </source>
</evidence>
<keyword evidence="3" id="KW-1185">Reference proteome</keyword>
<feature type="chain" id="PRO_5046516190" evidence="1">
    <location>
        <begin position="21"/>
        <end position="105"/>
    </location>
</feature>
<comment type="caution">
    <text evidence="2">The sequence shown here is derived from an EMBL/GenBank/DDBJ whole genome shotgun (WGS) entry which is preliminary data.</text>
</comment>